<dbReference type="eggNOG" id="ENOG502QQEE">
    <property type="taxonomic scope" value="Eukaryota"/>
</dbReference>
<dbReference type="OrthoDB" id="5408296at2759"/>
<proteinExistence type="predicted"/>
<accession>U1G262</accession>
<feature type="compositionally biased region" description="Pro residues" evidence="1">
    <location>
        <begin position="468"/>
        <end position="484"/>
    </location>
</feature>
<sequence>MPPLPGEERLQTVFADIHYYFSAPTPRPLHHRFDKGSYFYIYHNATKQTSRLEIANNPGTSDQDAFNGSLDGVYMRYSYKFPTLLTILVDPHDGTPNPASPLTPKDPQEWRLASTDPRDQGLLKYRLHTLDIYFWTLEDAKAVIQTFKSILRPQQLDILDAPRTSSHAQSEMSPVVQQLESIAITDPAYRNGQTRSSQNSAATLPPPPPPPPPTLANSRQSPSSQVDSAARSPSIRSNETPTSFAPMAYNPAAPPAPEPIAHREKTPPPADATNGTGLAAAAYADHTQAYAGTHPQPYPSVPGPPQLSTSGNYGSPPPQQPAHTSAPPAHTFYHTNSVHSNSSSQGTPMISPHPAPPSSVTSPSVRQPSTSLPGYAPPPQDPNAHLYGRSPGIPTAQPVRPAPQPQSQPGFAPPPPQQHQDPNAHLYNAQTPLESPGAQIYGSAPLAPHPHQPLPHLQPQYADYLSSRPPPQPQLQQPPPPPGSGYPQYPYAPQQPYHHHHNAQHHHHHHHDSAAADGNLYDVHNQIYRPSQEEDRHKHRKSSAVGIGHTGSVGSVGSVASGTGGKQKPAGRLEDAAGKVDKKVGGFLKKLEKRL</sequence>
<feature type="compositionally biased region" description="Pro residues" evidence="1">
    <location>
        <begin position="400"/>
        <end position="417"/>
    </location>
</feature>
<organism evidence="2 3">
    <name type="scientific">Endocarpon pusillum (strain Z07020 / HMAS-L-300199)</name>
    <name type="common">Lichen-forming fungus</name>
    <dbReference type="NCBI Taxonomy" id="1263415"/>
    <lineage>
        <taxon>Eukaryota</taxon>
        <taxon>Fungi</taxon>
        <taxon>Dikarya</taxon>
        <taxon>Ascomycota</taxon>
        <taxon>Pezizomycotina</taxon>
        <taxon>Eurotiomycetes</taxon>
        <taxon>Chaetothyriomycetidae</taxon>
        <taxon>Verrucariales</taxon>
        <taxon>Verrucariaceae</taxon>
        <taxon>Endocarpon</taxon>
    </lineage>
</organism>
<evidence type="ECO:0008006" key="4">
    <source>
        <dbReference type="Google" id="ProtNLM"/>
    </source>
</evidence>
<feature type="compositionally biased region" description="Low complexity" evidence="1">
    <location>
        <begin position="545"/>
        <end position="561"/>
    </location>
</feature>
<evidence type="ECO:0000256" key="1">
    <source>
        <dbReference type="SAM" id="MobiDB-lite"/>
    </source>
</evidence>
<evidence type="ECO:0000313" key="2">
    <source>
        <dbReference type="EMBL" id="ERF71357.1"/>
    </source>
</evidence>
<dbReference type="EMBL" id="KE721224">
    <property type="protein sequence ID" value="ERF71357.1"/>
    <property type="molecule type" value="Genomic_DNA"/>
</dbReference>
<feature type="compositionally biased region" description="Polar residues" evidence="1">
    <location>
        <begin position="333"/>
        <end position="348"/>
    </location>
</feature>
<dbReference type="RefSeq" id="XP_007803059.1">
    <property type="nucleotide sequence ID" value="XM_007804868.1"/>
</dbReference>
<name>U1G262_ENDPU</name>
<feature type="compositionally biased region" description="Low complexity" evidence="1">
    <location>
        <begin position="485"/>
        <end position="496"/>
    </location>
</feature>
<gene>
    <name evidence="2" type="ORF">EPUS_03512</name>
</gene>
<evidence type="ECO:0000313" key="3">
    <source>
        <dbReference type="Proteomes" id="UP000019373"/>
    </source>
</evidence>
<protein>
    <recommendedName>
        <fullName evidence="4">RNA recognition motif-containing protein</fullName>
    </recommendedName>
</protein>
<dbReference type="AlphaFoldDB" id="U1G262"/>
<feature type="compositionally biased region" description="Pro residues" evidence="1">
    <location>
        <begin position="296"/>
        <end position="305"/>
    </location>
</feature>
<feature type="region of interest" description="Disordered" evidence="1">
    <location>
        <begin position="530"/>
        <end position="577"/>
    </location>
</feature>
<feature type="compositionally biased region" description="Low complexity" evidence="1">
    <location>
        <begin position="358"/>
        <end position="371"/>
    </location>
</feature>
<feature type="compositionally biased region" description="Polar residues" evidence="1">
    <location>
        <begin position="215"/>
        <end position="227"/>
    </location>
</feature>
<dbReference type="Proteomes" id="UP000019373">
    <property type="component" value="Unassembled WGS sequence"/>
</dbReference>
<dbReference type="OMA" id="LFADVHY"/>
<feature type="region of interest" description="Disordered" evidence="1">
    <location>
        <begin position="190"/>
        <end position="276"/>
    </location>
</feature>
<keyword evidence="3" id="KW-1185">Reference proteome</keyword>
<feature type="compositionally biased region" description="Polar residues" evidence="1">
    <location>
        <begin position="191"/>
        <end position="202"/>
    </location>
</feature>
<dbReference type="GeneID" id="19238553"/>
<dbReference type="HOGENOM" id="CLU_032402_0_0_1"/>
<feature type="compositionally biased region" description="Basic residues" evidence="1">
    <location>
        <begin position="497"/>
        <end position="511"/>
    </location>
</feature>
<reference evidence="3" key="1">
    <citation type="journal article" date="2014" name="BMC Genomics">
        <title>Genome characteristics reveal the impact of lichenization on lichen-forming fungus Endocarpon pusillum Hedwig (Verrucariales, Ascomycota).</title>
        <authorList>
            <person name="Wang Y.-Y."/>
            <person name="Liu B."/>
            <person name="Zhang X.-Y."/>
            <person name="Zhou Q.-M."/>
            <person name="Zhang T."/>
            <person name="Li H."/>
            <person name="Yu Y.-F."/>
            <person name="Zhang X.-L."/>
            <person name="Hao X.-Y."/>
            <person name="Wang M."/>
            <person name="Wang L."/>
            <person name="Wei J.-C."/>
        </authorList>
    </citation>
    <scope>NUCLEOTIDE SEQUENCE [LARGE SCALE GENOMIC DNA]</scope>
    <source>
        <strain evidence="3">Z07020 / HMAS-L-300199</strain>
    </source>
</reference>
<feature type="region of interest" description="Disordered" evidence="1">
    <location>
        <begin position="290"/>
        <end position="514"/>
    </location>
</feature>
<feature type="compositionally biased region" description="Pro residues" evidence="1">
    <location>
        <begin position="204"/>
        <end position="214"/>
    </location>
</feature>
<feature type="compositionally biased region" description="Polar residues" evidence="1">
    <location>
        <begin position="234"/>
        <end position="243"/>
    </location>
</feature>